<dbReference type="RefSeq" id="WP_193845015.1">
    <property type="nucleotide sequence ID" value="NZ_PRDM01000001.1"/>
</dbReference>
<name>A0ABR9TF69_9FLAO</name>
<gene>
    <name evidence="1" type="ORF">C4F50_03435</name>
</gene>
<proteinExistence type="predicted"/>
<evidence type="ECO:0000313" key="1">
    <source>
        <dbReference type="EMBL" id="MBE8723988.1"/>
    </source>
</evidence>
<accession>A0ABR9TF69</accession>
<dbReference type="Proteomes" id="UP000640614">
    <property type="component" value="Unassembled WGS sequence"/>
</dbReference>
<protein>
    <submittedName>
        <fullName evidence="1">Uncharacterized protein</fullName>
    </submittedName>
</protein>
<keyword evidence="2" id="KW-1185">Reference proteome</keyword>
<reference evidence="1 2" key="1">
    <citation type="submission" date="2018-07" db="EMBL/GenBank/DDBJ databases">
        <title>Genome assembly of strain KB82.</title>
        <authorList>
            <person name="Kukolya J."/>
            <person name="Horvath B."/>
            <person name="Nagy I."/>
            <person name="Toth A."/>
        </authorList>
    </citation>
    <scope>NUCLEOTIDE SEQUENCE [LARGE SCALE GENOMIC DNA]</scope>
    <source>
        <strain evidence="1 2">Kb82</strain>
    </source>
</reference>
<dbReference type="EMBL" id="PRDM01000001">
    <property type="protein sequence ID" value="MBE8723988.1"/>
    <property type="molecule type" value="Genomic_DNA"/>
</dbReference>
<sequence length="79" mass="9262">MEERKLWLDAVEFFRNDIDSKINCPTCKTGTLFTIDVAFEIENSDKGGERYIKCTHCNALEIVLYRKPPNNWFSKNDVE</sequence>
<organism evidence="1 2">
    <name type="scientific">Flavobacterium hungaricum</name>
    <dbReference type="NCBI Taxonomy" id="2082725"/>
    <lineage>
        <taxon>Bacteria</taxon>
        <taxon>Pseudomonadati</taxon>
        <taxon>Bacteroidota</taxon>
        <taxon>Flavobacteriia</taxon>
        <taxon>Flavobacteriales</taxon>
        <taxon>Flavobacteriaceae</taxon>
        <taxon>Flavobacterium</taxon>
    </lineage>
</organism>
<comment type="caution">
    <text evidence="1">The sequence shown here is derived from an EMBL/GenBank/DDBJ whole genome shotgun (WGS) entry which is preliminary data.</text>
</comment>
<evidence type="ECO:0000313" key="2">
    <source>
        <dbReference type="Proteomes" id="UP000640614"/>
    </source>
</evidence>